<organism evidence="1 2">
    <name type="scientific">Halteria grandinella</name>
    <dbReference type="NCBI Taxonomy" id="5974"/>
    <lineage>
        <taxon>Eukaryota</taxon>
        <taxon>Sar</taxon>
        <taxon>Alveolata</taxon>
        <taxon>Ciliophora</taxon>
        <taxon>Intramacronucleata</taxon>
        <taxon>Spirotrichea</taxon>
        <taxon>Stichotrichia</taxon>
        <taxon>Sporadotrichida</taxon>
        <taxon>Halteriidae</taxon>
        <taxon>Halteria</taxon>
    </lineage>
</organism>
<accession>A0A8J8P7B7</accession>
<comment type="caution">
    <text evidence="1">The sequence shown here is derived from an EMBL/GenBank/DDBJ whole genome shotgun (WGS) entry which is preliminary data.</text>
</comment>
<dbReference type="AlphaFoldDB" id="A0A8J8P7B7"/>
<reference evidence="1" key="1">
    <citation type="submission" date="2019-06" db="EMBL/GenBank/DDBJ databases">
        <authorList>
            <person name="Zheng W."/>
        </authorList>
    </citation>
    <scope>NUCLEOTIDE SEQUENCE</scope>
    <source>
        <strain evidence="1">QDHG01</strain>
    </source>
</reference>
<protein>
    <submittedName>
        <fullName evidence="1">Uncharacterized protein</fullName>
    </submittedName>
</protein>
<evidence type="ECO:0000313" key="2">
    <source>
        <dbReference type="Proteomes" id="UP000785679"/>
    </source>
</evidence>
<name>A0A8J8P7B7_HALGN</name>
<sequence length="360" mass="40219">MWTRGLALTSDDNPVAYVSLKGVQKYLITRFSASLNAQISTTWTLKSSSSSSSSLGIRLQETSFGRVLIAFVKQEPYLALLMIDTTTPDIQILDQASIERQEPAPNQVMYSNGQQIAMAVYYGPIGLNVHRIKIDSANKQFTDMQGWDVLLTISTRDLYFDSSDLDTLSLLYADYINIYFARIFLSNNTIIKNWQLQLPKTKAQCLGKFLTKDTYLYGYNTFQEIFSNSYSPNITGNGYSNGLIVSNIETKSCYSVFNSLTTYNITPSAPFTQALDHNTTSPSITIGVGTLPPIEEIVLSSLTTITAWCPNKQDSLSFNINMPFENILNMDTQYSSEDQLSLLDGVLINKNSLKINQLKS</sequence>
<evidence type="ECO:0000313" key="1">
    <source>
        <dbReference type="EMBL" id="TNV87269.1"/>
    </source>
</evidence>
<proteinExistence type="predicted"/>
<dbReference type="EMBL" id="RRYP01000540">
    <property type="protein sequence ID" value="TNV87269.1"/>
    <property type="molecule type" value="Genomic_DNA"/>
</dbReference>
<keyword evidence="2" id="KW-1185">Reference proteome</keyword>
<dbReference type="Proteomes" id="UP000785679">
    <property type="component" value="Unassembled WGS sequence"/>
</dbReference>
<gene>
    <name evidence="1" type="ORF">FGO68_gene16472</name>
</gene>